<accession>A0A158FGM1</accession>
<dbReference type="InterPro" id="IPR032720">
    <property type="entry name" value="Cys_rich_CWC"/>
</dbReference>
<comment type="caution">
    <text evidence="1">The sequence shown here is derived from an EMBL/GenBank/DDBJ whole genome shotgun (WGS) entry which is preliminary data.</text>
</comment>
<dbReference type="Pfam" id="PF14375">
    <property type="entry name" value="Cys_rich_CWC"/>
    <property type="match status" value="1"/>
</dbReference>
<dbReference type="Proteomes" id="UP000054770">
    <property type="component" value="Unassembled WGS sequence"/>
</dbReference>
<organism evidence="1 2">
    <name type="scientific">Caballeronia choica</name>
    <dbReference type="NCBI Taxonomy" id="326476"/>
    <lineage>
        <taxon>Bacteria</taxon>
        <taxon>Pseudomonadati</taxon>
        <taxon>Pseudomonadota</taxon>
        <taxon>Betaproteobacteria</taxon>
        <taxon>Burkholderiales</taxon>
        <taxon>Burkholderiaceae</taxon>
        <taxon>Caballeronia</taxon>
    </lineage>
</organism>
<dbReference type="AlphaFoldDB" id="A0A158FGM1"/>
<dbReference type="RefSeq" id="WP_087642860.1">
    <property type="nucleotide sequence ID" value="NZ_FCON02000004.1"/>
</dbReference>
<name>A0A158FGM1_9BURK</name>
<sequence length="69" mass="7429">MTTESERKDNAQAQTCSRCGTAFRCGSLAGDARCWCASLPQLPIERLKSGIGCLCPVCLAEEIGRAQHK</sequence>
<gene>
    <name evidence="1" type="ORF">AWB68_00595</name>
</gene>
<dbReference type="EMBL" id="FCON02000004">
    <property type="protein sequence ID" value="SAL18831.1"/>
    <property type="molecule type" value="Genomic_DNA"/>
</dbReference>
<evidence type="ECO:0008006" key="3">
    <source>
        <dbReference type="Google" id="ProtNLM"/>
    </source>
</evidence>
<protein>
    <recommendedName>
        <fullName evidence="3">Cysteine-rich CWC</fullName>
    </recommendedName>
</protein>
<keyword evidence="2" id="KW-1185">Reference proteome</keyword>
<proteinExistence type="predicted"/>
<dbReference type="OrthoDB" id="331868at2"/>
<evidence type="ECO:0000313" key="1">
    <source>
        <dbReference type="EMBL" id="SAL18831.1"/>
    </source>
</evidence>
<reference evidence="1" key="1">
    <citation type="submission" date="2016-01" db="EMBL/GenBank/DDBJ databases">
        <authorList>
            <person name="Peeters C."/>
        </authorList>
    </citation>
    <scope>NUCLEOTIDE SEQUENCE [LARGE SCALE GENOMIC DNA]</scope>
    <source>
        <strain evidence="1">LMG 22940</strain>
    </source>
</reference>
<evidence type="ECO:0000313" key="2">
    <source>
        <dbReference type="Proteomes" id="UP000054770"/>
    </source>
</evidence>